<dbReference type="PROSITE" id="PS51504">
    <property type="entry name" value="H15"/>
    <property type="match status" value="1"/>
</dbReference>
<keyword evidence="10" id="KW-0808">Transferase</keyword>
<dbReference type="GO" id="GO:0004134">
    <property type="term" value="F:4-alpha-glucanotransferase activity"/>
    <property type="evidence" value="ECO:0007669"/>
    <property type="project" value="UniProtKB-EC"/>
</dbReference>
<feature type="compositionally biased region" description="Low complexity" evidence="17">
    <location>
        <begin position="2059"/>
        <end position="2070"/>
    </location>
</feature>
<evidence type="ECO:0000256" key="1">
    <source>
        <dbReference type="ARBA" id="ARBA00000439"/>
    </source>
</evidence>
<sequence length="2119" mass="230842">MPVPITKARSGSTSEAAPGHPKAGAGTTRGQRPPPVQLPHERYADAPKTPGPKTPADEALDFFESTERGDARIQVYELRLEPDGGPNREAAYTRLPPAYKPYILRVTIDAGSPASRNGVFKTNFPLDGGKFSRDHFVERKLPTDFSKPIKIDLPISHAGAFVYWLEYDGSQGRIKAREGYFNIDPILTTYRRTPVIDHKTLAVQAQTGFVEPRESVNIPLDGIAMLTVVSKWMGPLPEWEQHFAEARTRGYNMLHYTPLQQRGESKSPYSIADQMAFDSGLFEDNYDGSKEEGTQRVKDILKLAKKQYGLMSLTDVVLNHTANNRFSPYNCPHLTPALELDNAIIDFSTDLASRGLPTLITSQKDIDTLIDALKEHIAKLNLWQYYVLNGQSEKEAVADAIAASKITPWTGPDIVGKSVAEIADIVRGEGNLEHVGEFAERFMITVNPSVAAGIVKTAFVDLGDATPAAYGEAWGRVVDVLNVDRYKEWEEDTKVAIENIINRVKWTRLDENGPKVGEINKTMPLVDTYFTRIPKNSRTAKHDPRALAVANNGWIWAADPLANFALRPSKAYLRREVIVWGDCVKLRYGDGPSDNPWLWKHMTEYVQSLAVLFDGFRIDNCHSTPLHVGVALLDAARAVNPDLYVCAELFTGSEEMDVHFVSRLGINSLIREAMNGWDPKDFARLLHRYGLGKPIGSMDESCLTSHEDLPPPTGKGATRPAAVTPIRGSTPHALMYDLTHDNESPLHKRSAEDALSTGALVTFGLSATGSNKGFDDLYPKLLDLVGDNRKYETSDGGKVDRGIAKVKKVLNQLHTEMVLAGFKEGHVHQEGDYIAIHRVHPATQKGYFLIAHTAFGSTKGSKARGDVNPISLKSTKARFILGASIDIPSYELEASNTTISGLPSTLKELAEAPPKVTDDGCELIVPEEFPPGSILLYETQLVGVDPNLESACAEGADEAFAELDLVDLNVVLHRCSGEERDATNGEIGTYNIGGLGDLVYCGLEGWMHPLRHVMNHNDLGHPLCENLRQGDWALGYVQSRLEKQTPTFPRLAKPAAWFKSRFDLIRAQVPGFLRPKYFAIVIFSAYKVARRIAIEQCSEFVVSGHDFTQNLALCQIQMHGLVQSASIDPGKVVPSLAAGLPHFAGGWARTWGRDVFISLRGLFLATGNYAAARAHILAFCATLKHGLIPNLLDALRTPRYNSRDSPWWMVQNIQDYCNMAPEGLALLEAPVKRRFPQDDTFVPWDDPRAYAYSSSVAEIIQEILQRHAKGISFREHNAGPNLDMQMSDEGFNIEVKVDWETGFTLGGNWKNCGTWMDKMGESQKAGTKGTPGTPRDGAPVEITGLLFSTLRWLDGLGSKFPFKGVQATIDGQEKLVTYREWATLIQNAFERYYYVPLNPVEDPDYVVDPRIINQRGIYKDVYGSGAGREWSDYQLRCNFPIAMVVAPELFNPEHALGALKIADKRLRGPLGMKTLDEGDSQYRGYYDNSNDSDDASIAKGLNYHQGPEWGWPLGYFLRAYLKFDQIAGAGKNDQAEMDAPTAAEDQTPSTPELRRTYLSLLSHNAIVELVLSLNADVISSLFPSDLAGEVRRMQSSSATDDVDGEGSPDPQPAPPPRAPSVPPAGGPRTRAGAARAYAAALASKDTPSTRPSPAPGGVSFPQTPEPQQPQQSPPPFAPISQPYPSLIVHLPGGSPPIPSPTTPTNHASTPANPLWPPNSPTAASIASPSPGIGPVRNTPAKKTRTGVIGGYNPITSIGPSSEGLPSYEEMIVLALMEGQDDEGVAPKDVFAWMSARWPLNANFRPSASQALQKAYKRGRLEKVGTKYKLNPNWHGGATTNRTTRRPQSMAEVPGNYAWAPPPVPPVVSVPPDPRTRHSITPNPSTEPPASQQTQTEFDAQAQVASLLKALQEAGPGPSNPNPNPSGPEQNQPPNVEEGVHTHLPHMSIPGAADGARPIQSSPETAVIVPTTGSPSALGPSQSPVQISQLPASMPPLPAPVQPGLPTPPIQAIMSPVQSQNGILPLQNPTSPPIQNGVSSQPTTNTSLSQPQPSQPPQPQVLHQPQVPPQNSAIPQPPHPMPPGVPMTYPSFHTTPSALQASLVTLASQLANMSKTNQGA</sequence>
<accession>A0A8H3AEH1</accession>
<evidence type="ECO:0000256" key="11">
    <source>
        <dbReference type="ARBA" id="ARBA00022801"/>
    </source>
</evidence>
<evidence type="ECO:0000256" key="17">
    <source>
        <dbReference type="SAM" id="MobiDB-lite"/>
    </source>
</evidence>
<dbReference type="GO" id="GO:0005980">
    <property type="term" value="P:glycogen catabolic process"/>
    <property type="evidence" value="ECO:0007669"/>
    <property type="project" value="InterPro"/>
</dbReference>
<keyword evidence="9" id="KW-0328">Glycosyltransferase</keyword>
<evidence type="ECO:0000256" key="2">
    <source>
        <dbReference type="ARBA" id="ARBA00000927"/>
    </source>
</evidence>
<comment type="catalytic activity">
    <reaction evidence="1">
        <text>Transfers a segment of a (1-&gt;4)-alpha-D-glucan to a new position in an acceptor, which may be glucose or a (1-&gt;4)-alpha-D-glucan.</text>
        <dbReference type="EC" id="2.4.1.25"/>
    </reaction>
</comment>
<comment type="subcellular location">
    <subcellularLocation>
        <location evidence="4">Cytoplasm</location>
    </subcellularLocation>
</comment>
<evidence type="ECO:0000256" key="14">
    <source>
        <dbReference type="ARBA" id="ARBA00023295"/>
    </source>
</evidence>
<comment type="function">
    <text evidence="3">Multifunctional enzyme acting as 1,4-alpha-D-glucan:1,4-alpha-D-glucan 4-alpha-D-glycosyltransferase and amylo-1,6-glucosidase in glycogen degradation.</text>
</comment>
<evidence type="ECO:0000256" key="15">
    <source>
        <dbReference type="ARBA" id="ARBA00025780"/>
    </source>
</evidence>
<dbReference type="PANTHER" id="PTHR10569:SF2">
    <property type="entry name" value="GLYCOGEN DEBRANCHING ENZYME"/>
    <property type="match status" value="1"/>
</dbReference>
<dbReference type="InterPro" id="IPR032790">
    <property type="entry name" value="GDE_C"/>
</dbReference>
<evidence type="ECO:0000256" key="12">
    <source>
        <dbReference type="ARBA" id="ARBA00023056"/>
    </source>
</evidence>
<dbReference type="GO" id="GO:0005737">
    <property type="term" value="C:cytoplasm"/>
    <property type="evidence" value="ECO:0007669"/>
    <property type="project" value="UniProtKB-SubCell"/>
</dbReference>
<evidence type="ECO:0000256" key="10">
    <source>
        <dbReference type="ARBA" id="ARBA00022679"/>
    </source>
</evidence>
<dbReference type="InterPro" id="IPR010401">
    <property type="entry name" value="AGL/Gdb1"/>
</dbReference>
<keyword evidence="14" id="KW-0326">Glycosidase</keyword>
<dbReference type="SUPFAM" id="SSF51445">
    <property type="entry name" value="(Trans)glycosidases"/>
    <property type="match status" value="1"/>
</dbReference>
<comment type="catalytic activity">
    <reaction evidence="2">
        <text>Hydrolysis of (1-&gt;6)-alpha-D-glucosidic branch linkages in glycogen phosphorylase limit dextrin.</text>
        <dbReference type="EC" id="3.2.1.33"/>
    </reaction>
</comment>
<gene>
    <name evidence="19" type="ORF">RDB_LOCUS45272</name>
</gene>
<dbReference type="InterPro" id="IPR008928">
    <property type="entry name" value="6-hairpin_glycosidase_sf"/>
</dbReference>
<dbReference type="InterPro" id="IPR012341">
    <property type="entry name" value="6hp_glycosidase-like_sf"/>
</dbReference>
<dbReference type="FunFam" id="1.50.10.10:FF:000039">
    <property type="entry name" value="Glycogen debranching enzyme Gdb1, putative"/>
    <property type="match status" value="1"/>
</dbReference>
<keyword evidence="8" id="KW-0963">Cytoplasm</keyword>
<evidence type="ECO:0000256" key="7">
    <source>
        <dbReference type="ARBA" id="ARBA00020723"/>
    </source>
</evidence>
<protein>
    <recommendedName>
        <fullName evidence="7">Glycogen debranching enzyme</fullName>
        <ecNumber evidence="5">2.4.1.25</ecNumber>
        <ecNumber evidence="6">3.2.1.33</ecNumber>
    </recommendedName>
    <alternativeName>
        <fullName evidence="16">Glycogen debrancher</fullName>
    </alternativeName>
</protein>
<dbReference type="Proteomes" id="UP000663826">
    <property type="component" value="Unassembled WGS sequence"/>
</dbReference>
<dbReference type="InterPro" id="IPR017853">
    <property type="entry name" value="GH"/>
</dbReference>
<dbReference type="GO" id="GO:0000786">
    <property type="term" value="C:nucleosome"/>
    <property type="evidence" value="ECO:0007669"/>
    <property type="project" value="InterPro"/>
</dbReference>
<dbReference type="GO" id="GO:0006334">
    <property type="term" value="P:nucleosome assembly"/>
    <property type="evidence" value="ECO:0007669"/>
    <property type="project" value="InterPro"/>
</dbReference>
<dbReference type="EMBL" id="CAJMWQ010000975">
    <property type="protein sequence ID" value="CAE6417570.1"/>
    <property type="molecule type" value="Genomic_DNA"/>
</dbReference>
<evidence type="ECO:0000256" key="9">
    <source>
        <dbReference type="ARBA" id="ARBA00022676"/>
    </source>
</evidence>
<feature type="compositionally biased region" description="Pro residues" evidence="17">
    <location>
        <begin position="1609"/>
        <end position="1625"/>
    </location>
</feature>
<evidence type="ECO:0000256" key="16">
    <source>
        <dbReference type="ARBA" id="ARBA00031477"/>
    </source>
</evidence>
<feature type="region of interest" description="Disordered" evidence="17">
    <location>
        <begin position="1"/>
        <end position="58"/>
    </location>
</feature>
<proteinExistence type="inferred from homology"/>
<feature type="compositionally biased region" description="Polar residues" evidence="17">
    <location>
        <begin position="2015"/>
        <end position="2037"/>
    </location>
</feature>
<comment type="similarity">
    <text evidence="15">Belongs to the glycogen debranching enzyme family.</text>
</comment>
<dbReference type="Pfam" id="PF14701">
    <property type="entry name" value="hDGE_amylase"/>
    <property type="match status" value="1"/>
</dbReference>
<dbReference type="Pfam" id="PF14702">
    <property type="entry name" value="hGDE_central"/>
    <property type="match status" value="1"/>
</dbReference>
<dbReference type="CDD" id="cd11327">
    <property type="entry name" value="AmyAc_Glg_debranch_2"/>
    <property type="match status" value="1"/>
</dbReference>
<organism evidence="19 20">
    <name type="scientific">Rhizoctonia solani</name>
    <dbReference type="NCBI Taxonomy" id="456999"/>
    <lineage>
        <taxon>Eukaryota</taxon>
        <taxon>Fungi</taxon>
        <taxon>Dikarya</taxon>
        <taxon>Basidiomycota</taxon>
        <taxon>Agaricomycotina</taxon>
        <taxon>Agaricomycetes</taxon>
        <taxon>Cantharellales</taxon>
        <taxon>Ceratobasidiaceae</taxon>
        <taxon>Rhizoctonia</taxon>
    </lineage>
</organism>
<dbReference type="Pfam" id="PF06202">
    <property type="entry name" value="GDE_C"/>
    <property type="match status" value="1"/>
</dbReference>
<reference evidence="19" key="1">
    <citation type="submission" date="2021-01" db="EMBL/GenBank/DDBJ databases">
        <authorList>
            <person name="Kaushik A."/>
        </authorList>
    </citation>
    <scope>NUCLEOTIDE SEQUENCE</scope>
    <source>
        <strain evidence="19">AG1-1B</strain>
    </source>
</reference>
<feature type="compositionally biased region" description="Pro residues" evidence="17">
    <location>
        <begin position="2074"/>
        <end position="2084"/>
    </location>
</feature>
<feature type="region of interest" description="Disordered" evidence="17">
    <location>
        <begin position="1827"/>
        <end position="1896"/>
    </location>
</feature>
<dbReference type="EC" id="2.4.1.25" evidence="5"/>
<dbReference type="GO" id="GO:0004135">
    <property type="term" value="F:amylo-alpha-1,6-glucosidase activity"/>
    <property type="evidence" value="ECO:0007669"/>
    <property type="project" value="UniProtKB-EC"/>
</dbReference>
<evidence type="ECO:0000256" key="8">
    <source>
        <dbReference type="ARBA" id="ARBA00022490"/>
    </source>
</evidence>
<dbReference type="SUPFAM" id="SSF48208">
    <property type="entry name" value="Six-hairpin glycosidases"/>
    <property type="match status" value="1"/>
</dbReference>
<keyword evidence="13" id="KW-0511">Multifunctional enzyme</keyword>
<evidence type="ECO:0000256" key="13">
    <source>
        <dbReference type="ARBA" id="ARBA00023268"/>
    </source>
</evidence>
<evidence type="ECO:0000259" key="18">
    <source>
        <dbReference type="PROSITE" id="PS51504"/>
    </source>
</evidence>
<feature type="compositionally biased region" description="Pro residues" evidence="17">
    <location>
        <begin position="1992"/>
        <end position="2008"/>
    </location>
</feature>
<evidence type="ECO:0000256" key="3">
    <source>
        <dbReference type="ARBA" id="ARBA00003530"/>
    </source>
</evidence>
<evidence type="ECO:0000313" key="19">
    <source>
        <dbReference type="EMBL" id="CAE6417570.1"/>
    </source>
</evidence>
<dbReference type="Gene3D" id="3.20.20.80">
    <property type="entry name" value="Glycosidases"/>
    <property type="match status" value="1"/>
</dbReference>
<evidence type="ECO:0000313" key="20">
    <source>
        <dbReference type="Proteomes" id="UP000663826"/>
    </source>
</evidence>
<feature type="region of interest" description="Disordered" evidence="17">
    <location>
        <begin position="1592"/>
        <end position="1747"/>
    </location>
</feature>
<feature type="domain" description="H15" evidence="18">
    <location>
        <begin position="1763"/>
        <end position="1831"/>
    </location>
</feature>
<evidence type="ECO:0000256" key="4">
    <source>
        <dbReference type="ARBA" id="ARBA00004496"/>
    </source>
</evidence>
<feature type="region of interest" description="Disordered" evidence="17">
    <location>
        <begin position="1911"/>
        <end position="2092"/>
    </location>
</feature>
<dbReference type="GO" id="GO:0003677">
    <property type="term" value="F:DNA binding"/>
    <property type="evidence" value="ECO:0007669"/>
    <property type="project" value="InterPro"/>
</dbReference>
<feature type="compositionally biased region" description="Pro residues" evidence="17">
    <location>
        <begin position="1663"/>
        <end position="1677"/>
    </location>
</feature>
<feature type="compositionally biased region" description="Polar residues" evidence="17">
    <location>
        <begin position="1878"/>
        <end position="1896"/>
    </location>
</feature>
<dbReference type="InterPro" id="IPR005818">
    <property type="entry name" value="Histone_H1/H5_H15"/>
</dbReference>
<keyword evidence="11" id="KW-0378">Hydrolase</keyword>
<feature type="compositionally biased region" description="Pro residues" evidence="17">
    <location>
        <begin position="1859"/>
        <end position="1872"/>
    </location>
</feature>
<dbReference type="InterPro" id="IPR032788">
    <property type="entry name" value="AGL_central"/>
</dbReference>
<dbReference type="Pfam" id="PF14699">
    <property type="entry name" value="hGDE_N"/>
    <property type="match status" value="1"/>
</dbReference>
<dbReference type="PANTHER" id="PTHR10569">
    <property type="entry name" value="GLYCOGEN DEBRANCHING ENZYME"/>
    <property type="match status" value="1"/>
</dbReference>
<feature type="compositionally biased region" description="Polar residues" evidence="17">
    <location>
        <begin position="1970"/>
        <end position="1990"/>
    </location>
</feature>
<dbReference type="InterPro" id="IPR029436">
    <property type="entry name" value="AGL_euk_N"/>
</dbReference>
<dbReference type="SUPFAM" id="SSF46785">
    <property type="entry name" value="Winged helix' DNA-binding domain"/>
    <property type="match status" value="1"/>
</dbReference>
<feature type="compositionally biased region" description="Low complexity" evidence="17">
    <location>
        <begin position="1626"/>
        <end position="1642"/>
    </location>
</feature>
<dbReference type="InterPro" id="IPR036390">
    <property type="entry name" value="WH_DNA-bd_sf"/>
</dbReference>
<dbReference type="EC" id="3.2.1.33" evidence="6"/>
<comment type="caution">
    <text evidence="19">The sequence shown here is derived from an EMBL/GenBank/DDBJ whole genome shotgun (WGS) entry which is preliminary data.</text>
</comment>
<name>A0A8H3AEH1_9AGAM</name>
<feature type="compositionally biased region" description="Low complexity" evidence="17">
    <location>
        <begin position="1720"/>
        <end position="1734"/>
    </location>
</feature>
<dbReference type="Gene3D" id="1.50.10.10">
    <property type="match status" value="1"/>
</dbReference>
<feature type="compositionally biased region" description="Low complexity" evidence="17">
    <location>
        <begin position="2038"/>
        <end position="2051"/>
    </location>
</feature>
<evidence type="ECO:0000256" key="5">
    <source>
        <dbReference type="ARBA" id="ARBA00012560"/>
    </source>
</evidence>
<keyword evidence="12" id="KW-0320">Glycogen biosynthesis</keyword>
<dbReference type="GO" id="GO:0005978">
    <property type="term" value="P:glycogen biosynthetic process"/>
    <property type="evidence" value="ECO:0007669"/>
    <property type="project" value="UniProtKB-KW"/>
</dbReference>
<dbReference type="InterPro" id="IPR032792">
    <property type="entry name" value="AGL_glucanoTrfase"/>
</dbReference>
<evidence type="ECO:0000256" key="6">
    <source>
        <dbReference type="ARBA" id="ARBA00012778"/>
    </source>
</evidence>